<feature type="transmembrane region" description="Helical" evidence="2">
    <location>
        <begin position="6"/>
        <end position="27"/>
    </location>
</feature>
<keyword evidence="2" id="KW-1133">Transmembrane helix</keyword>
<dbReference type="RefSeq" id="WP_249480898.1">
    <property type="nucleotide sequence ID" value="NZ_CP097218.1"/>
</dbReference>
<dbReference type="Proteomes" id="UP001055868">
    <property type="component" value="Chromosome"/>
</dbReference>
<accession>A0ABY4NBK8</accession>
<gene>
    <name evidence="3" type="ORF">M4486_09500</name>
</gene>
<feature type="region of interest" description="Disordered" evidence="1">
    <location>
        <begin position="100"/>
        <end position="120"/>
    </location>
</feature>
<evidence type="ECO:0000256" key="2">
    <source>
        <dbReference type="SAM" id="Phobius"/>
    </source>
</evidence>
<sequence length="120" mass="12952">MDDSLIYEGAMQVVPLLLIALFLDNRANTPELRSRLGRALTRFQDRAIAVLSLIAFFISMFVLVGAVPVTALTNAIVVAALSGSIGLLFGTIWRRFATTTDDGSAPSSSHSPKDHHDHDS</sequence>
<keyword evidence="2" id="KW-0472">Membrane</keyword>
<keyword evidence="2" id="KW-0812">Transmembrane</keyword>
<protein>
    <submittedName>
        <fullName evidence="3">Uncharacterized protein</fullName>
    </submittedName>
</protein>
<evidence type="ECO:0000256" key="1">
    <source>
        <dbReference type="SAM" id="MobiDB-lite"/>
    </source>
</evidence>
<feature type="compositionally biased region" description="Low complexity" evidence="1">
    <location>
        <begin position="101"/>
        <end position="110"/>
    </location>
</feature>
<feature type="compositionally biased region" description="Basic and acidic residues" evidence="1">
    <location>
        <begin position="111"/>
        <end position="120"/>
    </location>
</feature>
<dbReference type="EMBL" id="CP097218">
    <property type="protein sequence ID" value="UQN31486.1"/>
    <property type="molecule type" value="Genomic_DNA"/>
</dbReference>
<reference evidence="3" key="1">
    <citation type="submission" date="2022-05" db="EMBL/GenBank/DDBJ databases">
        <title>Genomic analysis of Brachybacterium sp. CBA3104.</title>
        <authorList>
            <person name="Roh S.W."/>
            <person name="Kim Y.B."/>
            <person name="Kim Y."/>
        </authorList>
    </citation>
    <scope>NUCLEOTIDE SEQUENCE</scope>
    <source>
        <strain evidence="3">CBA3104</strain>
    </source>
</reference>
<feature type="transmembrane region" description="Helical" evidence="2">
    <location>
        <begin position="75"/>
        <end position="93"/>
    </location>
</feature>
<keyword evidence="4" id="KW-1185">Reference proteome</keyword>
<organism evidence="3 4">
    <name type="scientific">Brachybacterium kimchii</name>
    <dbReference type="NCBI Taxonomy" id="2942909"/>
    <lineage>
        <taxon>Bacteria</taxon>
        <taxon>Bacillati</taxon>
        <taxon>Actinomycetota</taxon>
        <taxon>Actinomycetes</taxon>
        <taxon>Micrococcales</taxon>
        <taxon>Dermabacteraceae</taxon>
        <taxon>Brachybacterium</taxon>
    </lineage>
</organism>
<evidence type="ECO:0000313" key="4">
    <source>
        <dbReference type="Proteomes" id="UP001055868"/>
    </source>
</evidence>
<name>A0ABY4NBK8_9MICO</name>
<evidence type="ECO:0000313" key="3">
    <source>
        <dbReference type="EMBL" id="UQN31486.1"/>
    </source>
</evidence>
<feature type="transmembrane region" description="Helical" evidence="2">
    <location>
        <begin position="48"/>
        <end position="69"/>
    </location>
</feature>
<proteinExistence type="predicted"/>